<gene>
    <name evidence="6" type="ORF">LCGC14_1346910</name>
</gene>
<organism evidence="6">
    <name type="scientific">marine sediment metagenome</name>
    <dbReference type="NCBI Taxonomy" id="412755"/>
    <lineage>
        <taxon>unclassified sequences</taxon>
        <taxon>metagenomes</taxon>
        <taxon>ecological metagenomes</taxon>
    </lineage>
</organism>
<dbReference type="EMBL" id="LAZR01008293">
    <property type="protein sequence ID" value="KKM79736.1"/>
    <property type="molecule type" value="Genomic_DNA"/>
</dbReference>
<evidence type="ECO:0000256" key="4">
    <source>
        <dbReference type="ARBA" id="ARBA00023014"/>
    </source>
</evidence>
<keyword evidence="1" id="KW-0479">Metal-binding</keyword>
<dbReference type="InterPro" id="IPR003813">
    <property type="entry name" value="MvhD/FlpD"/>
</dbReference>
<dbReference type="Pfam" id="PF02662">
    <property type="entry name" value="FlpD"/>
    <property type="match status" value="1"/>
</dbReference>
<accession>A0A0F9KY42</accession>
<name>A0A0F9KY42_9ZZZZ</name>
<evidence type="ECO:0000259" key="5">
    <source>
        <dbReference type="Pfam" id="PF02662"/>
    </source>
</evidence>
<evidence type="ECO:0000256" key="1">
    <source>
        <dbReference type="ARBA" id="ARBA00022723"/>
    </source>
</evidence>
<proteinExistence type="predicted"/>
<feature type="non-terminal residue" evidence="6">
    <location>
        <position position="1"/>
    </location>
</feature>
<keyword evidence="4" id="KW-0411">Iron-sulfur</keyword>
<keyword evidence="2" id="KW-0560">Oxidoreductase</keyword>
<keyword evidence="3" id="KW-0408">Iron</keyword>
<evidence type="ECO:0000313" key="6">
    <source>
        <dbReference type="EMBL" id="KKM79736.1"/>
    </source>
</evidence>
<protein>
    <recommendedName>
        <fullName evidence="5">F420-non-reducing hydrogenase iron-sulfur subunit D domain-containing protein</fullName>
    </recommendedName>
</protein>
<comment type="caution">
    <text evidence="6">The sequence shown here is derived from an EMBL/GenBank/DDBJ whole genome shotgun (WGS) entry which is preliminary data.</text>
</comment>
<sequence>IMAEKRVKQVSRLLDEIGFGSERIKMINGDGFSKDDLLNMAKANAEHVRSLGPNPMKEKNRR</sequence>
<evidence type="ECO:0000256" key="2">
    <source>
        <dbReference type="ARBA" id="ARBA00023002"/>
    </source>
</evidence>
<evidence type="ECO:0000256" key="3">
    <source>
        <dbReference type="ARBA" id="ARBA00023004"/>
    </source>
</evidence>
<feature type="domain" description="F420-non-reducing hydrogenase iron-sulfur subunit D" evidence="5">
    <location>
        <begin position="2"/>
        <end position="52"/>
    </location>
</feature>
<dbReference type="AlphaFoldDB" id="A0A0F9KY42"/>
<reference evidence="6" key="1">
    <citation type="journal article" date="2015" name="Nature">
        <title>Complex archaea that bridge the gap between prokaryotes and eukaryotes.</title>
        <authorList>
            <person name="Spang A."/>
            <person name="Saw J.H."/>
            <person name="Jorgensen S.L."/>
            <person name="Zaremba-Niedzwiedzka K."/>
            <person name="Martijn J."/>
            <person name="Lind A.E."/>
            <person name="van Eijk R."/>
            <person name="Schleper C."/>
            <person name="Guy L."/>
            <person name="Ettema T.J."/>
        </authorList>
    </citation>
    <scope>NUCLEOTIDE SEQUENCE</scope>
</reference>